<dbReference type="Proteomes" id="UP001552299">
    <property type="component" value="Unassembled WGS sequence"/>
</dbReference>
<protein>
    <submittedName>
        <fullName evidence="1">Uncharacterized protein</fullName>
    </submittedName>
</protein>
<name>A0ABD0V490_DENTH</name>
<organism evidence="1 2">
    <name type="scientific">Dendrobium thyrsiflorum</name>
    <name type="common">Pinecone-like raceme dendrobium</name>
    <name type="synonym">Orchid</name>
    <dbReference type="NCBI Taxonomy" id="117978"/>
    <lineage>
        <taxon>Eukaryota</taxon>
        <taxon>Viridiplantae</taxon>
        <taxon>Streptophyta</taxon>
        <taxon>Embryophyta</taxon>
        <taxon>Tracheophyta</taxon>
        <taxon>Spermatophyta</taxon>
        <taxon>Magnoliopsida</taxon>
        <taxon>Liliopsida</taxon>
        <taxon>Asparagales</taxon>
        <taxon>Orchidaceae</taxon>
        <taxon>Epidendroideae</taxon>
        <taxon>Malaxideae</taxon>
        <taxon>Dendrobiinae</taxon>
        <taxon>Dendrobium</taxon>
    </lineage>
</organism>
<keyword evidence="2" id="KW-1185">Reference proteome</keyword>
<accession>A0ABD0V490</accession>
<dbReference type="EMBL" id="JANQDX010000009">
    <property type="protein sequence ID" value="KAL0919844.1"/>
    <property type="molecule type" value="Genomic_DNA"/>
</dbReference>
<evidence type="ECO:0000313" key="1">
    <source>
        <dbReference type="EMBL" id="KAL0919844.1"/>
    </source>
</evidence>
<reference evidence="1 2" key="1">
    <citation type="journal article" date="2024" name="Plant Biotechnol. J.">
        <title>Dendrobium thyrsiflorum genome and its molecular insights into genes involved in important horticultural traits.</title>
        <authorList>
            <person name="Chen B."/>
            <person name="Wang J.Y."/>
            <person name="Zheng P.J."/>
            <person name="Li K.L."/>
            <person name="Liang Y.M."/>
            <person name="Chen X.F."/>
            <person name="Zhang C."/>
            <person name="Zhao X."/>
            <person name="He X."/>
            <person name="Zhang G.Q."/>
            <person name="Liu Z.J."/>
            <person name="Xu Q."/>
        </authorList>
    </citation>
    <scope>NUCLEOTIDE SEQUENCE [LARGE SCALE GENOMIC DNA]</scope>
    <source>
        <strain evidence="1">GZMU011</strain>
    </source>
</reference>
<evidence type="ECO:0000313" key="2">
    <source>
        <dbReference type="Proteomes" id="UP001552299"/>
    </source>
</evidence>
<dbReference type="AlphaFoldDB" id="A0ABD0V490"/>
<gene>
    <name evidence="1" type="ORF">M5K25_011968</name>
</gene>
<comment type="caution">
    <text evidence="1">The sequence shown here is derived from an EMBL/GenBank/DDBJ whole genome shotgun (WGS) entry which is preliminary data.</text>
</comment>
<proteinExistence type="predicted"/>
<sequence>MWPRRTLQQTPQDVEIEDLQQEIIRLKRRLSRLERRTDRSTLGRDFNGDRLRSKYATTKDSRSLVPFKSLLTDDDDEGISDDQISYTPPSIEFSIEEIEDPLPKSLSLSFFDEPVFDEYDDDDMFFEVLDFDQPKYDGLKTTETENVEVCPSIAADLGQLAKVKNISFLDISPTNEIKEELLHLQNYFLDGGASINYSYEEFDKMMINQLSPKLDGFRRKRWEMILVKQYFYEVQEVKKKNIFCDVRYSCKINVHLDCNRRLNDTGWIYPDWFQPTKTTSLLWPTGPLSTSSKFPPTPVE</sequence>